<dbReference type="Gene3D" id="1.10.630.10">
    <property type="entry name" value="Cytochrome P450"/>
    <property type="match status" value="1"/>
</dbReference>
<keyword evidence="2" id="KW-1185">Reference proteome</keyword>
<dbReference type="InterPro" id="IPR036396">
    <property type="entry name" value="Cyt_P450_sf"/>
</dbReference>
<dbReference type="GO" id="GO:0004497">
    <property type="term" value="F:monooxygenase activity"/>
    <property type="evidence" value="ECO:0007669"/>
    <property type="project" value="InterPro"/>
</dbReference>
<gene>
    <name evidence="1" type="ORF">FMOSSE_LOCUS3897</name>
</gene>
<proteinExistence type="predicted"/>
<dbReference type="EMBL" id="CAJVPP010000620">
    <property type="protein sequence ID" value="CAG8498274.1"/>
    <property type="molecule type" value="Genomic_DNA"/>
</dbReference>
<protein>
    <submittedName>
        <fullName evidence="1">4010_t:CDS:1</fullName>
    </submittedName>
</protein>
<name>A0A9N8ZK34_FUNMO</name>
<evidence type="ECO:0000313" key="1">
    <source>
        <dbReference type="EMBL" id="CAG8498274.1"/>
    </source>
</evidence>
<dbReference type="GO" id="GO:0020037">
    <property type="term" value="F:heme binding"/>
    <property type="evidence" value="ECO:0007669"/>
    <property type="project" value="InterPro"/>
</dbReference>
<dbReference type="SUPFAM" id="SSF48264">
    <property type="entry name" value="Cytochrome P450"/>
    <property type="match status" value="1"/>
</dbReference>
<dbReference type="Proteomes" id="UP000789375">
    <property type="component" value="Unassembled WGS sequence"/>
</dbReference>
<reference evidence="1" key="1">
    <citation type="submission" date="2021-06" db="EMBL/GenBank/DDBJ databases">
        <authorList>
            <person name="Kallberg Y."/>
            <person name="Tangrot J."/>
            <person name="Rosling A."/>
        </authorList>
    </citation>
    <scope>NUCLEOTIDE SEQUENCE</scope>
    <source>
        <strain evidence="1">87-6 pot B 2015</strain>
    </source>
</reference>
<sequence length="307" mass="35530">MISDKDAVKEKSGDAVLSIVNFVQKLRCGRILLEKLILGKFHSVETLSHPFPGKVKLELRRRVLNPDKFKAFQEELNNALENDNEKLPMYYLPYLNGVINETNRLWPVVMEILCFKLLRRYTIPANYLNTITIQPIGSNNVPVNQKEYIVFSPHLYVVYCFQNLNKVLTKLNWLTNLSDLEGIKKWSPKQLVDFLESEHKLDLTNITGDVFLLLIEDDLYRMGFPLVHSLAQLASNQIQNGRKLGGARPPPNDSLWSRIKDQGFEDLAALRSLEVIDANIWFNALKLFGWWESESKVLRFYFNNSET</sequence>
<dbReference type="GO" id="GO:0016705">
    <property type="term" value="F:oxidoreductase activity, acting on paired donors, with incorporation or reduction of molecular oxygen"/>
    <property type="evidence" value="ECO:0007669"/>
    <property type="project" value="InterPro"/>
</dbReference>
<dbReference type="AlphaFoldDB" id="A0A9N8ZK34"/>
<organism evidence="1 2">
    <name type="scientific">Funneliformis mosseae</name>
    <name type="common">Endomycorrhizal fungus</name>
    <name type="synonym">Glomus mosseae</name>
    <dbReference type="NCBI Taxonomy" id="27381"/>
    <lineage>
        <taxon>Eukaryota</taxon>
        <taxon>Fungi</taxon>
        <taxon>Fungi incertae sedis</taxon>
        <taxon>Mucoromycota</taxon>
        <taxon>Glomeromycotina</taxon>
        <taxon>Glomeromycetes</taxon>
        <taxon>Glomerales</taxon>
        <taxon>Glomeraceae</taxon>
        <taxon>Funneliformis</taxon>
    </lineage>
</organism>
<evidence type="ECO:0000313" key="2">
    <source>
        <dbReference type="Proteomes" id="UP000789375"/>
    </source>
</evidence>
<dbReference type="GO" id="GO:0005506">
    <property type="term" value="F:iron ion binding"/>
    <property type="evidence" value="ECO:0007669"/>
    <property type="project" value="InterPro"/>
</dbReference>
<accession>A0A9N8ZK34</accession>
<comment type="caution">
    <text evidence="1">The sequence shown here is derived from an EMBL/GenBank/DDBJ whole genome shotgun (WGS) entry which is preliminary data.</text>
</comment>